<feature type="compositionally biased region" description="Polar residues" evidence="1">
    <location>
        <begin position="149"/>
        <end position="175"/>
    </location>
</feature>
<gene>
    <name evidence="2" type="ORF">BECKSD772D_GA0070982_109611</name>
</gene>
<reference evidence="2" key="1">
    <citation type="submission" date="2019-02" db="EMBL/GenBank/DDBJ databases">
        <authorList>
            <person name="Gruber-Vodicka R. H."/>
            <person name="Seah K. B. B."/>
        </authorList>
    </citation>
    <scope>NUCLEOTIDE SEQUENCE</scope>
    <source>
        <strain evidence="2">BECK_S127</strain>
    </source>
</reference>
<dbReference type="AlphaFoldDB" id="A0A451BPL5"/>
<sequence>MALPSAATKFGYHPFYFVPASPLIRRAADPGTGRQREDPERPEHPGERKKELPQVRVQAGEISSHRPCHGGRRIAPCLGVRRCRHPPHGDGLPGGLRVRFREHAPRGAGDYRVMLAKRYRDIRILACADDDYQNPREPWRRRSRGASWSPGSHRNATARPTSTIRGTSPAQVSAP</sequence>
<protein>
    <submittedName>
        <fullName evidence="2">Uncharacterized protein</fullName>
    </submittedName>
</protein>
<evidence type="ECO:0000256" key="1">
    <source>
        <dbReference type="SAM" id="MobiDB-lite"/>
    </source>
</evidence>
<proteinExistence type="predicted"/>
<evidence type="ECO:0000313" key="2">
    <source>
        <dbReference type="EMBL" id="VFK80251.1"/>
    </source>
</evidence>
<feature type="region of interest" description="Disordered" evidence="1">
    <location>
        <begin position="132"/>
        <end position="175"/>
    </location>
</feature>
<accession>A0A451BPL5</accession>
<feature type="compositionally biased region" description="Basic and acidic residues" evidence="1">
    <location>
        <begin position="34"/>
        <end position="53"/>
    </location>
</feature>
<name>A0A451BPL5_9GAMM</name>
<feature type="region of interest" description="Disordered" evidence="1">
    <location>
        <begin position="26"/>
        <end position="53"/>
    </location>
</feature>
<organism evidence="2">
    <name type="scientific">Candidatus Kentrum sp. SD</name>
    <dbReference type="NCBI Taxonomy" id="2126332"/>
    <lineage>
        <taxon>Bacteria</taxon>
        <taxon>Pseudomonadati</taxon>
        <taxon>Pseudomonadota</taxon>
        <taxon>Gammaproteobacteria</taxon>
        <taxon>Candidatus Kentrum</taxon>
    </lineage>
</organism>
<dbReference type="EMBL" id="CAADHB010000096">
    <property type="protein sequence ID" value="VFK80251.1"/>
    <property type="molecule type" value="Genomic_DNA"/>
</dbReference>